<dbReference type="Pfam" id="PF00078">
    <property type="entry name" value="RVT_1"/>
    <property type="match status" value="1"/>
</dbReference>
<evidence type="ECO:0000259" key="2">
    <source>
        <dbReference type="Pfam" id="PF00078"/>
    </source>
</evidence>
<dbReference type="PANTHER" id="PTHR37984:SF5">
    <property type="entry name" value="PROTEIN NYNRIN-LIKE"/>
    <property type="match status" value="1"/>
</dbReference>
<dbReference type="AlphaFoldDB" id="A0A2T8I8R3"/>
<name>A0A2T8I8R3_9POAL</name>
<dbReference type="InterPro" id="IPR012337">
    <property type="entry name" value="RNaseH-like_sf"/>
</dbReference>
<dbReference type="FunFam" id="3.30.70.270:FF:000020">
    <property type="entry name" value="Transposon Tf2-6 polyprotein-like Protein"/>
    <property type="match status" value="1"/>
</dbReference>
<dbReference type="CDD" id="cd09274">
    <property type="entry name" value="RNase_HI_RT_Ty3"/>
    <property type="match status" value="1"/>
</dbReference>
<evidence type="ECO:0000313" key="4">
    <source>
        <dbReference type="EMBL" id="PVH34055.1"/>
    </source>
</evidence>
<accession>A0A2T8I8R3</accession>
<evidence type="ECO:0000259" key="3">
    <source>
        <dbReference type="Pfam" id="PF17919"/>
    </source>
</evidence>
<sequence>MNSVLAQFLRKFALVFFDDILIYISTLLDHVKHLRSVLEVLRHNKLFAKMSKCSFAQQEIEYLGHIISKEGVATDPQKLDIIKQWPSPNTITQLRAFLGLTGYYRRFVKCYGVICRPLYDAQKKDAFTWFDQQEKAFQLLKQAMLQPPVLALPDFSLPFVLEADASGQGIGTVLMQQGKPIAFYSKTLCKKAATMSTYDKEAVAILEALKKWKHYLASSSVIIRTDQQSLKYIHEQRLIDGIQHKLLIKLLGFNYVVEYKVADALCRLPVPDMAWTHISMDFVEGLPKSNKDVILVVVDRFTNTAYHPETNGQTERVNQCLQHFLPHIIKFDSLSSFVWISPSISG</sequence>
<dbReference type="InterPro" id="IPR041577">
    <property type="entry name" value="RT_RNaseH_2"/>
</dbReference>
<dbReference type="InterPro" id="IPR043128">
    <property type="entry name" value="Rev_trsase/Diguanyl_cyclase"/>
</dbReference>
<dbReference type="PANTHER" id="PTHR37984">
    <property type="entry name" value="PROTEIN CBG26694"/>
    <property type="match status" value="1"/>
</dbReference>
<dbReference type="GO" id="GO:0003824">
    <property type="term" value="F:catalytic activity"/>
    <property type="evidence" value="ECO:0007669"/>
    <property type="project" value="UniProtKB-KW"/>
</dbReference>
<dbReference type="InterPro" id="IPR043502">
    <property type="entry name" value="DNA/RNA_pol_sf"/>
</dbReference>
<dbReference type="CDD" id="cd01647">
    <property type="entry name" value="RT_LTR"/>
    <property type="match status" value="1"/>
</dbReference>
<dbReference type="SUPFAM" id="SSF53098">
    <property type="entry name" value="Ribonuclease H-like"/>
    <property type="match status" value="1"/>
</dbReference>
<evidence type="ECO:0008006" key="5">
    <source>
        <dbReference type="Google" id="ProtNLM"/>
    </source>
</evidence>
<dbReference type="SUPFAM" id="SSF56672">
    <property type="entry name" value="DNA/RNA polymerases"/>
    <property type="match status" value="1"/>
</dbReference>
<proteinExistence type="predicted"/>
<dbReference type="Gene3D" id="3.10.20.370">
    <property type="match status" value="1"/>
</dbReference>
<dbReference type="InterPro" id="IPR050951">
    <property type="entry name" value="Retrovirus_Pol_polyprotein"/>
</dbReference>
<dbReference type="InterPro" id="IPR000477">
    <property type="entry name" value="RT_dom"/>
</dbReference>
<feature type="domain" description="Reverse transcriptase" evidence="2">
    <location>
        <begin position="1"/>
        <end position="67"/>
    </location>
</feature>
<dbReference type="Gene3D" id="3.30.70.270">
    <property type="match status" value="2"/>
</dbReference>
<feature type="domain" description="Reverse transcriptase/retrotransposon-derived protein RNase H-like" evidence="3">
    <location>
        <begin position="129"/>
        <end position="223"/>
    </location>
</feature>
<reference evidence="4" key="1">
    <citation type="submission" date="2018-04" db="EMBL/GenBank/DDBJ databases">
        <title>WGS assembly of Panicum hallii.</title>
        <authorList>
            <person name="Lovell J."/>
            <person name="Jenkins J."/>
            <person name="Lowry D."/>
            <person name="Mamidi S."/>
            <person name="Sreedasyam A."/>
            <person name="Weng X."/>
            <person name="Barry K."/>
            <person name="Bonette J."/>
            <person name="Campitelli B."/>
            <person name="Daum C."/>
            <person name="Gordon S."/>
            <person name="Gould B."/>
            <person name="Lipzen A."/>
            <person name="Macqueen A."/>
            <person name="Palacio-Mejia J."/>
            <person name="Plott C."/>
            <person name="Shakirov E."/>
            <person name="Shu S."/>
            <person name="Yoshinaga Y."/>
            <person name="Zane M."/>
            <person name="Rokhsar D."/>
            <person name="Grimwood J."/>
            <person name="Schmutz J."/>
            <person name="Juenger T."/>
        </authorList>
    </citation>
    <scope>NUCLEOTIDE SEQUENCE [LARGE SCALE GENOMIC DNA]</scope>
    <source>
        <strain evidence="4">FIL2</strain>
    </source>
</reference>
<organism evidence="4">
    <name type="scientific">Panicum hallii</name>
    <dbReference type="NCBI Taxonomy" id="206008"/>
    <lineage>
        <taxon>Eukaryota</taxon>
        <taxon>Viridiplantae</taxon>
        <taxon>Streptophyta</taxon>
        <taxon>Embryophyta</taxon>
        <taxon>Tracheophyta</taxon>
        <taxon>Spermatophyta</taxon>
        <taxon>Magnoliopsida</taxon>
        <taxon>Liliopsida</taxon>
        <taxon>Poales</taxon>
        <taxon>Poaceae</taxon>
        <taxon>PACMAD clade</taxon>
        <taxon>Panicoideae</taxon>
        <taxon>Panicodae</taxon>
        <taxon>Paniceae</taxon>
        <taxon>Panicinae</taxon>
        <taxon>Panicum</taxon>
        <taxon>Panicum sect. Panicum</taxon>
    </lineage>
</organism>
<dbReference type="Pfam" id="PF17919">
    <property type="entry name" value="RT_RNaseH_2"/>
    <property type="match status" value="1"/>
</dbReference>
<dbReference type="Gramene" id="PVH34055">
    <property type="protein sequence ID" value="PVH34055"/>
    <property type="gene ID" value="PAHAL_8G125600"/>
</dbReference>
<evidence type="ECO:0000256" key="1">
    <source>
        <dbReference type="ARBA" id="ARBA00023268"/>
    </source>
</evidence>
<dbReference type="Proteomes" id="UP000243499">
    <property type="component" value="Chromosome 8"/>
</dbReference>
<keyword evidence="1" id="KW-0511">Multifunctional enzyme</keyword>
<dbReference type="EMBL" id="CM008053">
    <property type="protein sequence ID" value="PVH34055.1"/>
    <property type="molecule type" value="Genomic_DNA"/>
</dbReference>
<gene>
    <name evidence="4" type="ORF">PAHAL_8G125600</name>
</gene>
<protein>
    <recommendedName>
        <fullName evidence="5">Reverse transcriptase domain-containing protein</fullName>
    </recommendedName>
</protein>